<reference evidence="3" key="1">
    <citation type="submission" date="2017-10" db="EMBL/GenBank/DDBJ databases">
        <title>Draft genome sequences of strains TRE 1, TRE 9, TRE H and TRI 7, isolated from tamarins, belonging to four potential novel Bifidobacterium species.</title>
        <authorList>
            <person name="Mattarelli P."/>
            <person name="Modesto M."/>
            <person name="Puglisi E."/>
            <person name="Morelli L."/>
            <person name="Bonetti A."/>
            <person name="Spezio C."/>
            <person name="Sandri C."/>
        </authorList>
    </citation>
    <scope>NUCLEOTIDE SEQUENCE [LARGE SCALE GENOMIC DNA]</scope>
    <source>
        <strain evidence="3">TREH</strain>
    </source>
</reference>
<dbReference type="Gene3D" id="3.40.109.10">
    <property type="entry name" value="NADH Oxidase"/>
    <property type="match status" value="1"/>
</dbReference>
<dbReference type="Proteomes" id="UP000229239">
    <property type="component" value="Unassembled WGS sequence"/>
</dbReference>
<dbReference type="InterPro" id="IPR029478">
    <property type="entry name" value="TM1586_NiRdase"/>
</dbReference>
<dbReference type="InterPro" id="IPR000415">
    <property type="entry name" value="Nitroreductase-like"/>
</dbReference>
<dbReference type="EMBL" id="PEBJ01000002">
    <property type="protein sequence ID" value="PJM77147.1"/>
    <property type="molecule type" value="Genomic_DNA"/>
</dbReference>
<evidence type="ECO:0000259" key="1">
    <source>
        <dbReference type="Pfam" id="PF14512"/>
    </source>
</evidence>
<dbReference type="GO" id="GO:0016491">
    <property type="term" value="F:oxidoreductase activity"/>
    <property type="evidence" value="ECO:0007669"/>
    <property type="project" value="InterPro"/>
</dbReference>
<dbReference type="Pfam" id="PF14512">
    <property type="entry name" value="TM1586_NiRdase"/>
    <property type="match status" value="1"/>
</dbReference>
<comment type="caution">
    <text evidence="2">The sequence shown here is derived from an EMBL/GenBank/DDBJ whole genome shotgun (WGS) entry which is preliminary data.</text>
</comment>
<organism evidence="2 3">
    <name type="scientific">Bifidobacterium felsineum</name>
    <dbReference type="NCBI Taxonomy" id="2045440"/>
    <lineage>
        <taxon>Bacteria</taxon>
        <taxon>Bacillati</taxon>
        <taxon>Actinomycetota</taxon>
        <taxon>Actinomycetes</taxon>
        <taxon>Bifidobacteriales</taxon>
        <taxon>Bifidobacteriaceae</taxon>
        <taxon>Bifidobacterium</taxon>
    </lineage>
</organism>
<dbReference type="SUPFAM" id="SSF55469">
    <property type="entry name" value="FMN-dependent nitroreductase-like"/>
    <property type="match status" value="1"/>
</dbReference>
<accession>A0A2M9HK24</accession>
<feature type="domain" description="Putative nitroreductase TM1586" evidence="1">
    <location>
        <begin position="2"/>
        <end position="226"/>
    </location>
</feature>
<protein>
    <submittedName>
        <fullName evidence="2">Nitroreductase</fullName>
    </submittedName>
</protein>
<proteinExistence type="predicted"/>
<gene>
    <name evidence="2" type="ORF">CSQ86_04395</name>
</gene>
<keyword evidence="3" id="KW-1185">Reference proteome</keyword>
<evidence type="ECO:0000313" key="2">
    <source>
        <dbReference type="EMBL" id="PJM77147.1"/>
    </source>
</evidence>
<evidence type="ECO:0000313" key="3">
    <source>
        <dbReference type="Proteomes" id="UP000229239"/>
    </source>
</evidence>
<dbReference type="AlphaFoldDB" id="A0A2M9HK24"/>
<dbReference type="OrthoDB" id="9814075at2"/>
<dbReference type="RefSeq" id="WP_100493913.1">
    <property type="nucleotide sequence ID" value="NZ_JAFEJV010000023.1"/>
</dbReference>
<name>A0A2M9HK24_9BIFI</name>
<sequence length="234" mass="24921">MNLLEAMKERHAVRNFTDEPMTAEQIGVLSGIIDELNATHGLSIQLIHDADDAFGGCPTHYGRFAGVHNLIALIGPDDADAPDDLDEMIGYAGELLALHAVAFGLDTSWVVLHEATEHEGLWTLEKGQRMPAAIALGHGARPGRAHRSKPAEELGPVADAIGTYAGAPVWFHNGIEAVALAPSALGKQPVRFTLLEDGCTVKAEALDGVQSRICLGIAKLHFELGAGTEHFTWA</sequence>